<dbReference type="EMBL" id="JACVVK020000098">
    <property type="protein sequence ID" value="KAK7492906.1"/>
    <property type="molecule type" value="Genomic_DNA"/>
</dbReference>
<accession>A0ABD0L0Y5</accession>
<feature type="non-terminal residue" evidence="2">
    <location>
        <position position="1"/>
    </location>
</feature>
<evidence type="ECO:0000313" key="2">
    <source>
        <dbReference type="EMBL" id="KAK7492906.1"/>
    </source>
</evidence>
<proteinExistence type="predicted"/>
<dbReference type="AlphaFoldDB" id="A0ABD0L0Y5"/>
<keyword evidence="3" id="KW-1185">Reference proteome</keyword>
<evidence type="ECO:0000256" key="1">
    <source>
        <dbReference type="SAM" id="MobiDB-lite"/>
    </source>
</evidence>
<feature type="region of interest" description="Disordered" evidence="1">
    <location>
        <begin position="29"/>
        <end position="51"/>
    </location>
</feature>
<name>A0ABD0L0Y5_9CAEN</name>
<comment type="caution">
    <text evidence="2">The sequence shown here is derived from an EMBL/GenBank/DDBJ whole genome shotgun (WGS) entry which is preliminary data.</text>
</comment>
<reference evidence="2 3" key="1">
    <citation type="journal article" date="2023" name="Sci. Data">
        <title>Genome assembly of the Korean intertidal mud-creeper Batillaria attramentaria.</title>
        <authorList>
            <person name="Patra A.K."/>
            <person name="Ho P.T."/>
            <person name="Jun S."/>
            <person name="Lee S.J."/>
            <person name="Kim Y."/>
            <person name="Won Y.J."/>
        </authorList>
    </citation>
    <scope>NUCLEOTIDE SEQUENCE [LARGE SCALE GENOMIC DNA]</scope>
    <source>
        <strain evidence="2">Wonlab-2016</strain>
    </source>
</reference>
<sequence>DASDRQRRGRVVVGVERGEQSLIIAALKQRDSTQDSGPSYPAMRQLHEPFA</sequence>
<gene>
    <name evidence="2" type="ORF">BaRGS_00015853</name>
</gene>
<dbReference type="Proteomes" id="UP001519460">
    <property type="component" value="Unassembled WGS sequence"/>
</dbReference>
<organism evidence="2 3">
    <name type="scientific">Batillaria attramentaria</name>
    <dbReference type="NCBI Taxonomy" id="370345"/>
    <lineage>
        <taxon>Eukaryota</taxon>
        <taxon>Metazoa</taxon>
        <taxon>Spiralia</taxon>
        <taxon>Lophotrochozoa</taxon>
        <taxon>Mollusca</taxon>
        <taxon>Gastropoda</taxon>
        <taxon>Caenogastropoda</taxon>
        <taxon>Sorbeoconcha</taxon>
        <taxon>Cerithioidea</taxon>
        <taxon>Batillariidae</taxon>
        <taxon>Batillaria</taxon>
    </lineage>
</organism>
<evidence type="ECO:0000313" key="3">
    <source>
        <dbReference type="Proteomes" id="UP001519460"/>
    </source>
</evidence>
<protein>
    <submittedName>
        <fullName evidence="2">Uncharacterized protein</fullName>
    </submittedName>
</protein>